<dbReference type="EnsemblMetazoa" id="Aqu2.1.30955_001">
    <property type="protein sequence ID" value="Aqu2.1.30955_001"/>
    <property type="gene ID" value="Aqu2.1.30955"/>
</dbReference>
<proteinExistence type="predicted"/>
<evidence type="ECO:0000313" key="2">
    <source>
        <dbReference type="EnsemblMetazoa" id="Aqu2.1.30955_001"/>
    </source>
</evidence>
<evidence type="ECO:0000256" key="1">
    <source>
        <dbReference type="SAM" id="MobiDB-lite"/>
    </source>
</evidence>
<organism evidence="2">
    <name type="scientific">Amphimedon queenslandica</name>
    <name type="common">Sponge</name>
    <dbReference type="NCBI Taxonomy" id="400682"/>
    <lineage>
        <taxon>Eukaryota</taxon>
        <taxon>Metazoa</taxon>
        <taxon>Porifera</taxon>
        <taxon>Demospongiae</taxon>
        <taxon>Heteroscleromorpha</taxon>
        <taxon>Haplosclerida</taxon>
        <taxon>Niphatidae</taxon>
        <taxon>Amphimedon</taxon>
    </lineage>
</organism>
<accession>A0A1X7USI2</accession>
<feature type="region of interest" description="Disordered" evidence="1">
    <location>
        <begin position="1"/>
        <end position="23"/>
    </location>
</feature>
<dbReference type="AlphaFoldDB" id="A0A1X7USI2"/>
<dbReference type="InParanoid" id="A0A1X7USI2"/>
<sequence>MVDPTPPVIIPEDPAGDGSTTHTDPTLGVCTDPTGTHRPEVILPTTSASETPVGASVLAGIITMTVQAWLNNAPASSTTVPTARTSGSGDPPLELPLSGKYTYMDQLLQLEAVSSQPKHPPPFPVSGFLHGTPSSIMASPPPSHFWALTSTHSEGKAGPLDEQKCSLQTGAPGTDRLPQPCGSRGQPRQIVCQVYDRGHETPSTEGPTNLLGCQLQGRHSVVASVRGVLNGVSILPPYAPIVTWYRTPQAPGVVGHYPLLWGMVPGGLAGLVDGGLYSSQGTPPHRDCCSNLGQPLEGKAGPFRV</sequence>
<protein>
    <submittedName>
        <fullName evidence="2">Uncharacterized protein</fullName>
    </submittedName>
</protein>
<reference evidence="2" key="1">
    <citation type="submission" date="2017-05" db="UniProtKB">
        <authorList>
            <consortium name="EnsemblMetazoa"/>
        </authorList>
    </citation>
    <scope>IDENTIFICATION</scope>
</reference>
<name>A0A1X7USI2_AMPQE</name>